<evidence type="ECO:0000256" key="1">
    <source>
        <dbReference type="ARBA" id="ARBA00001962"/>
    </source>
</evidence>
<evidence type="ECO:0000256" key="5">
    <source>
        <dbReference type="ARBA" id="ARBA00023004"/>
    </source>
</evidence>
<dbReference type="EMBL" id="DXGA01000185">
    <property type="protein sequence ID" value="HIW94581.1"/>
    <property type="molecule type" value="Genomic_DNA"/>
</dbReference>
<keyword evidence="5" id="KW-0408">Iron</keyword>
<dbReference type="InterPro" id="IPR029039">
    <property type="entry name" value="Flavoprotein-like_sf"/>
</dbReference>
<sequence>MSAIQLKEGVWSVGVLNPALRVFDIVMEAKYGTSYNAYLVTGEKNVLIETVHAEYFEEYVDNITSVIPLEQIDYLIMNHNEPDHSGSVAMLMERCPNLKIFATAAGKKHMEDVANRALPIQIVKAGDTLDLGAGKVLEFIPAPMLHWADSMFTWDPADKVAFTCDFLGCHFCEPTMLDKNMHDIAAYEGEFYNYYGGIFSPFKPFVLKGLSLLPAEAEMVCPSHGPVLVERLQWAKDEYRRLSTVAPKAVKDAAVIYASAYGCTKALAEAAAEALKADGLNVTCLDLVTAGLPACVAAANEADVLLVGAPTINRDAPKGIWDVVTSIDAINVKGKAAGAFGSFGWSGEAPGMLHTRLGQLKYAVPEAPFRVTFTPTDDDKNAMADYARSVAALCK</sequence>
<organism evidence="7 8">
    <name type="scientific">Candidatus Flavonifractor merdipullorum</name>
    <dbReference type="NCBI Taxonomy" id="2838590"/>
    <lineage>
        <taxon>Bacteria</taxon>
        <taxon>Bacillati</taxon>
        <taxon>Bacillota</taxon>
        <taxon>Clostridia</taxon>
        <taxon>Eubacteriales</taxon>
        <taxon>Oscillospiraceae</taxon>
        <taxon>Flavonifractor</taxon>
    </lineage>
</organism>
<reference evidence="7" key="2">
    <citation type="submission" date="2021-04" db="EMBL/GenBank/DDBJ databases">
        <authorList>
            <person name="Gilroy R."/>
        </authorList>
    </citation>
    <scope>NUCLEOTIDE SEQUENCE</scope>
    <source>
        <strain evidence="7">ChiGjej6B6-1540</strain>
    </source>
</reference>
<dbReference type="InterPro" id="IPR045761">
    <property type="entry name" value="ODP_dom"/>
</dbReference>
<dbReference type="InterPro" id="IPR036866">
    <property type="entry name" value="RibonucZ/Hydroxyglut_hydro"/>
</dbReference>
<evidence type="ECO:0000256" key="3">
    <source>
        <dbReference type="ARBA" id="ARBA00022448"/>
    </source>
</evidence>
<accession>A0A9D1RU91</accession>
<dbReference type="InterPro" id="IPR008254">
    <property type="entry name" value="Flavodoxin/NO_synth"/>
</dbReference>
<evidence type="ECO:0000313" key="7">
    <source>
        <dbReference type="EMBL" id="HIW94581.1"/>
    </source>
</evidence>
<dbReference type="PANTHER" id="PTHR32145">
    <property type="entry name" value="DIFLAVIN FLAVOPROTEIN A 2-RELATED"/>
    <property type="match status" value="1"/>
</dbReference>
<dbReference type="CDD" id="cd07709">
    <property type="entry name" value="flavodiiron_proteins_MBL-fold"/>
    <property type="match status" value="1"/>
</dbReference>
<dbReference type="Gene3D" id="3.60.15.10">
    <property type="entry name" value="Ribonuclease Z/Hydroxyacylglutathione hydrolase-like"/>
    <property type="match status" value="1"/>
</dbReference>
<feature type="domain" description="Flavodoxin-like" evidence="6">
    <location>
        <begin position="253"/>
        <end position="391"/>
    </location>
</feature>
<dbReference type="Proteomes" id="UP000824192">
    <property type="component" value="Unassembled WGS sequence"/>
</dbReference>
<keyword evidence="4" id="KW-0249">Electron transport</keyword>
<dbReference type="PANTHER" id="PTHR32145:SF11">
    <property type="entry name" value="DIFLAVIN FLAVOPROTEIN A 2-RELATED"/>
    <property type="match status" value="1"/>
</dbReference>
<dbReference type="GO" id="GO:0016651">
    <property type="term" value="F:oxidoreductase activity, acting on NAD(P)H"/>
    <property type="evidence" value="ECO:0007669"/>
    <property type="project" value="UniProtKB-ARBA"/>
</dbReference>
<name>A0A9D1RU91_9FIRM</name>
<dbReference type="InterPro" id="IPR016440">
    <property type="entry name" value="Rubredoxin-O_OxRdtase"/>
</dbReference>
<gene>
    <name evidence="7" type="ORF">H9868_08610</name>
</gene>
<dbReference type="PIRSF" id="PIRSF005243">
    <property type="entry name" value="ROO"/>
    <property type="match status" value="1"/>
</dbReference>
<dbReference type="GO" id="GO:0009055">
    <property type="term" value="F:electron transfer activity"/>
    <property type="evidence" value="ECO:0007669"/>
    <property type="project" value="InterPro"/>
</dbReference>
<dbReference type="PROSITE" id="PS50902">
    <property type="entry name" value="FLAVODOXIN_LIKE"/>
    <property type="match status" value="1"/>
</dbReference>
<comment type="cofactor">
    <cofactor evidence="1">
        <name>Fe cation</name>
        <dbReference type="ChEBI" id="CHEBI:24875"/>
    </cofactor>
</comment>
<dbReference type="SUPFAM" id="SSF52218">
    <property type="entry name" value="Flavoproteins"/>
    <property type="match status" value="1"/>
</dbReference>
<reference evidence="7" key="1">
    <citation type="journal article" date="2021" name="PeerJ">
        <title>Extensive microbial diversity within the chicken gut microbiome revealed by metagenomics and culture.</title>
        <authorList>
            <person name="Gilroy R."/>
            <person name="Ravi A."/>
            <person name="Getino M."/>
            <person name="Pursley I."/>
            <person name="Horton D.L."/>
            <person name="Alikhan N.F."/>
            <person name="Baker D."/>
            <person name="Gharbi K."/>
            <person name="Hall N."/>
            <person name="Watson M."/>
            <person name="Adriaenssens E.M."/>
            <person name="Foster-Nyarko E."/>
            <person name="Jarju S."/>
            <person name="Secka A."/>
            <person name="Antonio M."/>
            <person name="Oren A."/>
            <person name="Chaudhuri R.R."/>
            <person name="La Ragione R."/>
            <person name="Hildebrand F."/>
            <person name="Pallen M.J."/>
        </authorList>
    </citation>
    <scope>NUCLEOTIDE SEQUENCE</scope>
    <source>
        <strain evidence="7">ChiGjej6B6-1540</strain>
    </source>
</reference>
<dbReference type="Pfam" id="PF19583">
    <property type="entry name" value="ODP"/>
    <property type="match status" value="1"/>
</dbReference>
<evidence type="ECO:0000256" key="2">
    <source>
        <dbReference type="ARBA" id="ARBA00007121"/>
    </source>
</evidence>
<keyword evidence="3" id="KW-0813">Transport</keyword>
<dbReference type="AlphaFoldDB" id="A0A9D1RU91"/>
<dbReference type="SMART" id="SM00849">
    <property type="entry name" value="Lactamase_B"/>
    <property type="match status" value="1"/>
</dbReference>
<comment type="caution">
    <text evidence="7">The sequence shown here is derived from an EMBL/GenBank/DDBJ whole genome shotgun (WGS) entry which is preliminary data.</text>
</comment>
<dbReference type="Pfam" id="PF00258">
    <property type="entry name" value="Flavodoxin_1"/>
    <property type="match status" value="1"/>
</dbReference>
<evidence type="ECO:0000259" key="6">
    <source>
        <dbReference type="PROSITE" id="PS50902"/>
    </source>
</evidence>
<evidence type="ECO:0000313" key="8">
    <source>
        <dbReference type="Proteomes" id="UP000824192"/>
    </source>
</evidence>
<dbReference type="Gene3D" id="3.40.50.360">
    <property type="match status" value="1"/>
</dbReference>
<proteinExistence type="inferred from homology"/>
<comment type="similarity">
    <text evidence="2">In the N-terminal section; belongs to the zinc metallo-hydrolase group 3 family.</text>
</comment>
<dbReference type="InterPro" id="IPR051285">
    <property type="entry name" value="NADH_oxidoreductase_modular"/>
</dbReference>
<dbReference type="InterPro" id="IPR001279">
    <property type="entry name" value="Metallo-B-lactamas"/>
</dbReference>
<dbReference type="GO" id="GO:0010181">
    <property type="term" value="F:FMN binding"/>
    <property type="evidence" value="ECO:0007669"/>
    <property type="project" value="InterPro"/>
</dbReference>
<evidence type="ECO:0000256" key="4">
    <source>
        <dbReference type="ARBA" id="ARBA00022982"/>
    </source>
</evidence>
<dbReference type="SUPFAM" id="SSF56281">
    <property type="entry name" value="Metallo-hydrolase/oxidoreductase"/>
    <property type="match status" value="1"/>
</dbReference>
<dbReference type="GO" id="GO:0046872">
    <property type="term" value="F:metal ion binding"/>
    <property type="evidence" value="ECO:0007669"/>
    <property type="project" value="InterPro"/>
</dbReference>
<protein>
    <submittedName>
        <fullName evidence="7">FprA family A-type flavoprotein</fullName>
    </submittedName>
</protein>